<feature type="transmembrane region" description="Helical" evidence="2">
    <location>
        <begin position="126"/>
        <end position="145"/>
    </location>
</feature>
<accession>A0A409VYI0</accession>
<sequence>MTSLPASDIALDQLWEQQSFIGIVAINAAAAFAVVTWEFIQFFPEEGALYDRSKRQEWQSPATWAFILLRYATLASVFTSLFYTVVGSTQCQMAIIIGESCAIAVIACGGVIFSCRVASLWDYQRIILALVFGPCIIMVCSWVAVCTQYKALPSFNLPFGTNCHFEQLPSWTGPLSYATTSLFLLVVLALATIRICTKCTMVAMNTGFTLINRACMVYITIATFSSVVLFIVNCISWGNVKGGTDAVRRASSPYFLVIMMGMATRIYLNLQTHNHTLKLVAESNTFTSSAWLNPDLPNGKGKSNSSLSNMEKGDITPSSSIRIRSPSQAHEPLFEPSITSLSSTRNDIYAETRSMMSGTNTLAGTMSLPTSPAATVTSFATARSQRSRSNSMRGPPPSPSARSHRSGFSQPSSPRSHRVRVKKVGSASMRSFQSTLKEENLKSTWHGV</sequence>
<reference evidence="3 4" key="1">
    <citation type="journal article" date="2018" name="Evol. Lett.">
        <title>Horizontal gene cluster transfer increased hallucinogenic mushroom diversity.</title>
        <authorList>
            <person name="Reynolds H.T."/>
            <person name="Vijayakumar V."/>
            <person name="Gluck-Thaler E."/>
            <person name="Korotkin H.B."/>
            <person name="Matheny P.B."/>
            <person name="Slot J.C."/>
        </authorList>
    </citation>
    <scope>NUCLEOTIDE SEQUENCE [LARGE SCALE GENOMIC DNA]</scope>
    <source>
        <strain evidence="3 4">2629</strain>
    </source>
</reference>
<evidence type="ECO:0000256" key="1">
    <source>
        <dbReference type="SAM" id="MobiDB-lite"/>
    </source>
</evidence>
<feature type="transmembrane region" description="Helical" evidence="2">
    <location>
        <begin position="64"/>
        <end position="86"/>
    </location>
</feature>
<organism evidence="3 4">
    <name type="scientific">Panaeolus cyanescens</name>
    <dbReference type="NCBI Taxonomy" id="181874"/>
    <lineage>
        <taxon>Eukaryota</taxon>
        <taxon>Fungi</taxon>
        <taxon>Dikarya</taxon>
        <taxon>Basidiomycota</taxon>
        <taxon>Agaricomycotina</taxon>
        <taxon>Agaricomycetes</taxon>
        <taxon>Agaricomycetidae</taxon>
        <taxon>Agaricales</taxon>
        <taxon>Agaricineae</taxon>
        <taxon>Galeropsidaceae</taxon>
        <taxon>Panaeolus</taxon>
    </lineage>
</organism>
<dbReference type="Proteomes" id="UP000284842">
    <property type="component" value="Unassembled WGS sequence"/>
</dbReference>
<dbReference type="AlphaFoldDB" id="A0A409VYI0"/>
<dbReference type="InParanoid" id="A0A409VYI0"/>
<evidence type="ECO:0000313" key="4">
    <source>
        <dbReference type="Proteomes" id="UP000284842"/>
    </source>
</evidence>
<comment type="caution">
    <text evidence="3">The sequence shown here is derived from an EMBL/GenBank/DDBJ whole genome shotgun (WGS) entry which is preliminary data.</text>
</comment>
<feature type="compositionally biased region" description="Low complexity" evidence="1">
    <location>
        <begin position="317"/>
        <end position="327"/>
    </location>
</feature>
<feature type="region of interest" description="Disordered" evidence="1">
    <location>
        <begin position="297"/>
        <end position="338"/>
    </location>
</feature>
<keyword evidence="2" id="KW-0812">Transmembrane</keyword>
<keyword evidence="4" id="KW-1185">Reference proteome</keyword>
<feature type="region of interest" description="Disordered" evidence="1">
    <location>
        <begin position="375"/>
        <end position="448"/>
    </location>
</feature>
<dbReference type="EMBL" id="NHTK01005920">
    <property type="protein sequence ID" value="PPQ71316.1"/>
    <property type="molecule type" value="Genomic_DNA"/>
</dbReference>
<keyword evidence="2" id="KW-1133">Transmembrane helix</keyword>
<protein>
    <submittedName>
        <fullName evidence="3">Uncharacterized protein</fullName>
    </submittedName>
</protein>
<evidence type="ECO:0000313" key="3">
    <source>
        <dbReference type="EMBL" id="PPQ71316.1"/>
    </source>
</evidence>
<dbReference type="OrthoDB" id="3235847at2759"/>
<feature type="transmembrane region" description="Helical" evidence="2">
    <location>
        <begin position="250"/>
        <end position="268"/>
    </location>
</feature>
<feature type="transmembrane region" description="Helical" evidence="2">
    <location>
        <begin position="217"/>
        <end position="238"/>
    </location>
</feature>
<feature type="transmembrane region" description="Helical" evidence="2">
    <location>
        <begin position="175"/>
        <end position="196"/>
    </location>
</feature>
<gene>
    <name evidence="3" type="ORF">CVT24_012042</name>
</gene>
<name>A0A409VYI0_9AGAR</name>
<feature type="compositionally biased region" description="Polar residues" evidence="1">
    <location>
        <begin position="375"/>
        <end position="390"/>
    </location>
</feature>
<feature type="transmembrane region" description="Helical" evidence="2">
    <location>
        <begin position="20"/>
        <end position="43"/>
    </location>
</feature>
<evidence type="ECO:0000256" key="2">
    <source>
        <dbReference type="SAM" id="Phobius"/>
    </source>
</evidence>
<feature type="compositionally biased region" description="Low complexity" evidence="1">
    <location>
        <begin position="298"/>
        <end position="309"/>
    </location>
</feature>
<keyword evidence="2" id="KW-0472">Membrane</keyword>
<proteinExistence type="predicted"/>
<feature type="transmembrane region" description="Helical" evidence="2">
    <location>
        <begin position="92"/>
        <end position="114"/>
    </location>
</feature>